<dbReference type="Proteomes" id="UP000247702">
    <property type="component" value="Unassembled WGS sequence"/>
</dbReference>
<proteinExistence type="predicted"/>
<gene>
    <name evidence="3" type="ORF">RCL2_001180000</name>
    <name evidence="2" type="ORF">RclHR1_27010003</name>
</gene>
<evidence type="ECO:0000313" key="4">
    <source>
        <dbReference type="Proteomes" id="UP000247702"/>
    </source>
</evidence>
<name>A0A2Z6RW29_9GLOM</name>
<reference evidence="2 4" key="1">
    <citation type="submission" date="2017-11" db="EMBL/GenBank/DDBJ databases">
        <title>The genome of Rhizophagus clarus HR1 reveals common genetic basis of auxotrophy among arbuscular mycorrhizal fungi.</title>
        <authorList>
            <person name="Kobayashi Y."/>
        </authorList>
    </citation>
    <scope>NUCLEOTIDE SEQUENCE [LARGE SCALE GENOMIC DNA]</scope>
    <source>
        <strain evidence="2 4">HR1</strain>
    </source>
</reference>
<dbReference type="GO" id="GO:0015074">
    <property type="term" value="P:DNA integration"/>
    <property type="evidence" value="ECO:0007669"/>
    <property type="project" value="InterPro"/>
</dbReference>
<dbReference type="InterPro" id="IPR012337">
    <property type="entry name" value="RNaseH-like_sf"/>
</dbReference>
<dbReference type="InterPro" id="IPR036397">
    <property type="entry name" value="RNaseH_sf"/>
</dbReference>
<keyword evidence="4" id="KW-1185">Reference proteome</keyword>
<dbReference type="EMBL" id="BEXD01001893">
    <property type="protein sequence ID" value="GBB96226.1"/>
    <property type="molecule type" value="Genomic_DNA"/>
</dbReference>
<dbReference type="Gene3D" id="3.30.420.10">
    <property type="entry name" value="Ribonuclease H-like superfamily/Ribonuclease H"/>
    <property type="match status" value="1"/>
</dbReference>
<dbReference type="GO" id="GO:0005634">
    <property type="term" value="C:nucleus"/>
    <property type="evidence" value="ECO:0007669"/>
    <property type="project" value="UniProtKB-ARBA"/>
</dbReference>
<dbReference type="Proteomes" id="UP000615446">
    <property type="component" value="Unassembled WGS sequence"/>
</dbReference>
<protein>
    <recommendedName>
        <fullName evidence="1">Integrase catalytic domain-containing protein</fullName>
    </recommendedName>
</protein>
<comment type="caution">
    <text evidence="2">The sequence shown here is derived from an EMBL/GenBank/DDBJ whole genome shotgun (WGS) entry which is preliminary data.</text>
</comment>
<dbReference type="PROSITE" id="PS50994">
    <property type="entry name" value="INTEGRASE"/>
    <property type="match status" value="1"/>
</dbReference>
<accession>A0A2Z6RW29</accession>
<dbReference type="InterPro" id="IPR001584">
    <property type="entry name" value="Integrase_cat-core"/>
</dbReference>
<evidence type="ECO:0000259" key="1">
    <source>
        <dbReference type="PROSITE" id="PS50994"/>
    </source>
</evidence>
<dbReference type="SUPFAM" id="SSF53098">
    <property type="entry name" value="Ribonuclease H-like"/>
    <property type="match status" value="1"/>
</dbReference>
<reference evidence="3" key="2">
    <citation type="submission" date="2019-10" db="EMBL/GenBank/DDBJ databases">
        <title>Conservation and host-specific expression of non-tandemly repeated heterogenous ribosome RNA gene in arbuscular mycorrhizal fungi.</title>
        <authorList>
            <person name="Maeda T."/>
            <person name="Kobayashi Y."/>
            <person name="Nakagawa T."/>
            <person name="Ezawa T."/>
            <person name="Yamaguchi K."/>
            <person name="Bino T."/>
            <person name="Nishimoto Y."/>
            <person name="Shigenobu S."/>
            <person name="Kawaguchi M."/>
        </authorList>
    </citation>
    <scope>NUCLEOTIDE SEQUENCE</scope>
    <source>
        <strain evidence="3">HR1</strain>
    </source>
</reference>
<dbReference type="OrthoDB" id="2344127at2759"/>
<dbReference type="GO" id="GO:0003676">
    <property type="term" value="F:nucleic acid binding"/>
    <property type="evidence" value="ECO:0007669"/>
    <property type="project" value="InterPro"/>
</dbReference>
<evidence type="ECO:0000313" key="2">
    <source>
        <dbReference type="EMBL" id="GBB96226.1"/>
    </source>
</evidence>
<dbReference type="AlphaFoldDB" id="A0A2Z6RW29"/>
<feature type="domain" description="Integrase catalytic" evidence="1">
    <location>
        <begin position="87"/>
        <end position="265"/>
    </location>
</feature>
<evidence type="ECO:0000313" key="3">
    <source>
        <dbReference type="EMBL" id="GES84694.1"/>
    </source>
</evidence>
<organism evidence="2 4">
    <name type="scientific">Rhizophagus clarus</name>
    <dbReference type="NCBI Taxonomy" id="94130"/>
    <lineage>
        <taxon>Eukaryota</taxon>
        <taxon>Fungi</taxon>
        <taxon>Fungi incertae sedis</taxon>
        <taxon>Mucoromycota</taxon>
        <taxon>Glomeromycotina</taxon>
        <taxon>Glomeromycetes</taxon>
        <taxon>Glomerales</taxon>
        <taxon>Glomeraceae</taxon>
        <taxon>Rhizophagus</taxon>
    </lineage>
</organism>
<sequence length="378" mass="44031">MSAQLPLLPIISIDFGEARNLDISITLKKIYYQPIGYYRNAKKLHEASLKAGYDFSLDEVEDWLERQAIHQIHKPRPKYILRASFCSVTIPNEVYQADVLYMPYNKVGRITYLFCFNMVDVALRYKASIPIGAYSVKDRQGILTSATIVRSFEKIYDDPECPLVWPKLLITDRKSEFKGDCEKLMKEHGVKIQKAKSKHTMGIVERYNRTLVEKLFPFQDASDLLTLDRRSRAWVKNLPIVVENINNSITRQLGISPVDAIKEKEVFAKPSYLRDGSIGFDEEKLSSDVLVRYLLYPIDLEDGRRRAGDLNWSPRIYYIRESMVQKNQPVLYWLEEVPFGLTDDDDYIVKHPERSFVREELMIIPFDTELPSQWVLTK</sequence>
<dbReference type="EMBL" id="BLAL01000083">
    <property type="protein sequence ID" value="GES84694.1"/>
    <property type="molecule type" value="Genomic_DNA"/>
</dbReference>